<dbReference type="AlphaFoldDB" id="A0A9P6ACC1"/>
<gene>
    <name evidence="1" type="ORF">BS47DRAFT_1369746</name>
</gene>
<protein>
    <submittedName>
        <fullName evidence="1">Uncharacterized protein</fullName>
    </submittedName>
</protein>
<sequence length="103" mass="12105">MTASNEVQAEWQEKVRLLKEAIWQLETTINKKTNELQLTNHVSASELNRLKKDKWVNIQLNLHALCEQLLKKLRARKFELATLDHTNLSCILDQKTNPMLRKL</sequence>
<evidence type="ECO:0000313" key="2">
    <source>
        <dbReference type="Proteomes" id="UP000886523"/>
    </source>
</evidence>
<evidence type="ECO:0000313" key="1">
    <source>
        <dbReference type="EMBL" id="KAF9503164.1"/>
    </source>
</evidence>
<name>A0A9P6ACC1_9AGAM</name>
<dbReference type="EMBL" id="MU129427">
    <property type="protein sequence ID" value="KAF9503164.1"/>
    <property type="molecule type" value="Genomic_DNA"/>
</dbReference>
<accession>A0A9P6ACC1</accession>
<dbReference type="Proteomes" id="UP000886523">
    <property type="component" value="Unassembled WGS sequence"/>
</dbReference>
<comment type="caution">
    <text evidence="1">The sequence shown here is derived from an EMBL/GenBank/DDBJ whole genome shotgun (WGS) entry which is preliminary data.</text>
</comment>
<keyword evidence="2" id="KW-1185">Reference proteome</keyword>
<proteinExistence type="predicted"/>
<organism evidence="1 2">
    <name type="scientific">Hydnum rufescens UP504</name>
    <dbReference type="NCBI Taxonomy" id="1448309"/>
    <lineage>
        <taxon>Eukaryota</taxon>
        <taxon>Fungi</taxon>
        <taxon>Dikarya</taxon>
        <taxon>Basidiomycota</taxon>
        <taxon>Agaricomycotina</taxon>
        <taxon>Agaricomycetes</taxon>
        <taxon>Cantharellales</taxon>
        <taxon>Hydnaceae</taxon>
        <taxon>Hydnum</taxon>
    </lineage>
</organism>
<reference evidence="1" key="1">
    <citation type="journal article" date="2020" name="Nat. Commun.">
        <title>Large-scale genome sequencing of mycorrhizal fungi provides insights into the early evolution of symbiotic traits.</title>
        <authorList>
            <person name="Miyauchi S."/>
            <person name="Kiss E."/>
            <person name="Kuo A."/>
            <person name="Drula E."/>
            <person name="Kohler A."/>
            <person name="Sanchez-Garcia M."/>
            <person name="Morin E."/>
            <person name="Andreopoulos B."/>
            <person name="Barry K.W."/>
            <person name="Bonito G."/>
            <person name="Buee M."/>
            <person name="Carver A."/>
            <person name="Chen C."/>
            <person name="Cichocki N."/>
            <person name="Clum A."/>
            <person name="Culley D."/>
            <person name="Crous P.W."/>
            <person name="Fauchery L."/>
            <person name="Girlanda M."/>
            <person name="Hayes R.D."/>
            <person name="Keri Z."/>
            <person name="LaButti K."/>
            <person name="Lipzen A."/>
            <person name="Lombard V."/>
            <person name="Magnuson J."/>
            <person name="Maillard F."/>
            <person name="Murat C."/>
            <person name="Nolan M."/>
            <person name="Ohm R.A."/>
            <person name="Pangilinan J."/>
            <person name="Pereira M.F."/>
            <person name="Perotto S."/>
            <person name="Peter M."/>
            <person name="Pfister S."/>
            <person name="Riley R."/>
            <person name="Sitrit Y."/>
            <person name="Stielow J.B."/>
            <person name="Szollosi G."/>
            <person name="Zifcakova L."/>
            <person name="Stursova M."/>
            <person name="Spatafora J.W."/>
            <person name="Tedersoo L."/>
            <person name="Vaario L.M."/>
            <person name="Yamada A."/>
            <person name="Yan M."/>
            <person name="Wang P."/>
            <person name="Xu J."/>
            <person name="Bruns T."/>
            <person name="Baldrian P."/>
            <person name="Vilgalys R."/>
            <person name="Dunand C."/>
            <person name="Henrissat B."/>
            <person name="Grigoriev I.V."/>
            <person name="Hibbett D."/>
            <person name="Nagy L.G."/>
            <person name="Martin F.M."/>
        </authorList>
    </citation>
    <scope>NUCLEOTIDE SEQUENCE</scope>
    <source>
        <strain evidence="1">UP504</strain>
    </source>
</reference>